<evidence type="ECO:0000313" key="2">
    <source>
        <dbReference type="EMBL" id="RWS17089.1"/>
    </source>
</evidence>
<name>A0A3S3SM75_9ACAR</name>
<proteinExistence type="predicted"/>
<feature type="compositionally biased region" description="Polar residues" evidence="1">
    <location>
        <begin position="28"/>
        <end position="42"/>
    </location>
</feature>
<evidence type="ECO:0000256" key="1">
    <source>
        <dbReference type="SAM" id="MobiDB-lite"/>
    </source>
</evidence>
<sequence length="69" mass="7666">MLWAKKEPVLAPTSEIVTKPTPHHTVIANTNQPQPPIKNTTQPSWIPPVKPWPPAPASIPGKQLSFYYT</sequence>
<organism evidence="2 3">
    <name type="scientific">Dinothrombium tinctorium</name>
    <dbReference type="NCBI Taxonomy" id="1965070"/>
    <lineage>
        <taxon>Eukaryota</taxon>
        <taxon>Metazoa</taxon>
        <taxon>Ecdysozoa</taxon>
        <taxon>Arthropoda</taxon>
        <taxon>Chelicerata</taxon>
        <taxon>Arachnida</taxon>
        <taxon>Acari</taxon>
        <taxon>Acariformes</taxon>
        <taxon>Trombidiformes</taxon>
        <taxon>Prostigmata</taxon>
        <taxon>Anystina</taxon>
        <taxon>Parasitengona</taxon>
        <taxon>Trombidioidea</taxon>
        <taxon>Trombidiidae</taxon>
        <taxon>Dinothrombium</taxon>
    </lineage>
</organism>
<feature type="region of interest" description="Disordered" evidence="1">
    <location>
        <begin position="28"/>
        <end position="57"/>
    </location>
</feature>
<feature type="compositionally biased region" description="Pro residues" evidence="1">
    <location>
        <begin position="45"/>
        <end position="57"/>
    </location>
</feature>
<accession>A0A3S3SM75</accession>
<reference evidence="2 3" key="1">
    <citation type="journal article" date="2018" name="Gigascience">
        <title>Genomes of trombidid mites reveal novel predicted allergens and laterally-transferred genes associated with secondary metabolism.</title>
        <authorList>
            <person name="Dong X."/>
            <person name="Chaisiri K."/>
            <person name="Xia D."/>
            <person name="Armstrong S.D."/>
            <person name="Fang Y."/>
            <person name="Donnelly M.J."/>
            <person name="Kadowaki T."/>
            <person name="McGarry J.W."/>
            <person name="Darby A.C."/>
            <person name="Makepeace B.L."/>
        </authorList>
    </citation>
    <scope>NUCLEOTIDE SEQUENCE [LARGE SCALE GENOMIC DNA]</scope>
    <source>
        <strain evidence="2">UoL-WK</strain>
    </source>
</reference>
<gene>
    <name evidence="2" type="ORF">B4U79_05991</name>
</gene>
<dbReference type="Proteomes" id="UP000285301">
    <property type="component" value="Unassembled WGS sequence"/>
</dbReference>
<keyword evidence="3" id="KW-1185">Reference proteome</keyword>
<dbReference type="EMBL" id="NCKU01000120">
    <property type="protein sequence ID" value="RWS17089.1"/>
    <property type="molecule type" value="Genomic_DNA"/>
</dbReference>
<protein>
    <submittedName>
        <fullName evidence="2">Uncharacterized protein</fullName>
    </submittedName>
</protein>
<dbReference type="AlphaFoldDB" id="A0A3S3SM75"/>
<comment type="caution">
    <text evidence="2">The sequence shown here is derived from an EMBL/GenBank/DDBJ whole genome shotgun (WGS) entry which is preliminary data.</text>
</comment>
<evidence type="ECO:0000313" key="3">
    <source>
        <dbReference type="Proteomes" id="UP000285301"/>
    </source>
</evidence>